<feature type="binding site" evidence="5">
    <location>
        <position position="76"/>
    </location>
    <ligand>
        <name>[4Fe-4S] cluster</name>
        <dbReference type="ChEBI" id="CHEBI:49883"/>
        <note>4Fe-4S-S-AdoMet</note>
    </ligand>
</feature>
<reference evidence="7 8" key="1">
    <citation type="submission" date="2018-05" db="EMBL/GenBank/DDBJ databases">
        <title>A metagenomic window into the 2 km-deep terrestrial subsurface aquifer revealed taxonomically and functionally diverse microbial community comprising novel uncultured bacterial lineages.</title>
        <authorList>
            <person name="Kadnikov V.V."/>
            <person name="Mardanov A.V."/>
            <person name="Beletsky A.V."/>
            <person name="Banks D."/>
            <person name="Pimenov N.V."/>
            <person name="Frank Y.A."/>
            <person name="Karnachuk O.V."/>
            <person name="Ravin N.V."/>
        </authorList>
    </citation>
    <scope>NUCLEOTIDE SEQUENCE [LARGE SCALE GENOMIC DNA]</scope>
    <source>
        <strain evidence="7">BY</strain>
    </source>
</reference>
<evidence type="ECO:0000256" key="3">
    <source>
        <dbReference type="ARBA" id="ARBA00023004"/>
    </source>
</evidence>
<dbReference type="PIRSF" id="PIRSF004869">
    <property type="entry name" value="PflX_prd"/>
    <property type="match status" value="1"/>
</dbReference>
<dbReference type="PANTHER" id="PTHR43075">
    <property type="entry name" value="FORMATE LYASE ACTIVATING ENZYME, PUTATIVE (AFU_ORTHOLOGUE AFUA_2G15630)-RELATED"/>
    <property type="match status" value="1"/>
</dbReference>
<keyword evidence="1 5" id="KW-0949">S-adenosyl-L-methionine</keyword>
<keyword evidence="2 5" id="KW-0479">Metal-binding</keyword>
<dbReference type="InterPro" id="IPR058240">
    <property type="entry name" value="rSAM_sf"/>
</dbReference>
<dbReference type="CDD" id="cd01335">
    <property type="entry name" value="Radical_SAM"/>
    <property type="match status" value="1"/>
</dbReference>
<dbReference type="PANTHER" id="PTHR43075:SF1">
    <property type="entry name" value="FORMATE LYASE ACTIVATING ENZYME, PUTATIVE (AFU_ORTHOLOGUE AFUA_2G15630)-RELATED"/>
    <property type="match status" value="1"/>
</dbReference>
<organism evidence="7 8">
    <name type="scientific">Sumerlaea chitinivorans</name>
    <dbReference type="NCBI Taxonomy" id="2250252"/>
    <lineage>
        <taxon>Bacteria</taxon>
        <taxon>Candidatus Sumerlaeota</taxon>
        <taxon>Candidatus Sumerlaeia</taxon>
        <taxon>Candidatus Sumerlaeales</taxon>
        <taxon>Candidatus Sumerlaeaceae</taxon>
        <taxon>Candidatus Sumerlaea</taxon>
    </lineage>
</organism>
<dbReference type="Proteomes" id="UP000262583">
    <property type="component" value="Chromosome"/>
</dbReference>
<accession>A0A2Z4Y3P0</accession>
<evidence type="ECO:0000313" key="7">
    <source>
        <dbReference type="EMBL" id="AXA35750.1"/>
    </source>
</evidence>
<feature type="binding site" evidence="5">
    <location>
        <position position="69"/>
    </location>
    <ligand>
        <name>[4Fe-4S] cluster</name>
        <dbReference type="ChEBI" id="CHEBI:49883"/>
        <note>4Fe-4S-S-AdoMet</note>
    </ligand>
</feature>
<dbReference type="GO" id="GO:0003824">
    <property type="term" value="F:catalytic activity"/>
    <property type="evidence" value="ECO:0007669"/>
    <property type="project" value="InterPro"/>
</dbReference>
<dbReference type="SUPFAM" id="SSF102114">
    <property type="entry name" value="Radical SAM enzymes"/>
    <property type="match status" value="1"/>
</dbReference>
<sequence>MSERIAALHSLAQNCTLCPRRCGVNRLEGERGNCGGGSWPSLMSYGPHHGEEACLSGSRGSGTLFFGHCNLHCVYCQNADISQDHQLATRHEKPPEVIAEAMLHVQSLGCHNVNLVSPTHNVNGIVEAIGIAQQNGLRLPIVYNTNAYDSLEVLQLLENVVDIYLPDLKYADDDTAHRFGAPPDYVSCARAAIVEMYRQVGALEVDEAGVARRGVLIRHLVLPNDLSGSFETLRWIRQTLGPDVTVNLMAQYHPAYRAAAFSELQRPITSGEYRKVVDYAASLGLKNIFVDRYALRWGD</sequence>
<dbReference type="Pfam" id="PF04055">
    <property type="entry name" value="Radical_SAM"/>
    <property type="match status" value="1"/>
</dbReference>
<evidence type="ECO:0000256" key="5">
    <source>
        <dbReference type="PIRSR" id="PIRSR004869-50"/>
    </source>
</evidence>
<dbReference type="InterPro" id="IPR040085">
    <property type="entry name" value="MJ0674-like"/>
</dbReference>
<evidence type="ECO:0000256" key="2">
    <source>
        <dbReference type="ARBA" id="ARBA00022723"/>
    </source>
</evidence>
<keyword evidence="4 5" id="KW-0411">Iron-sulfur</keyword>
<dbReference type="Gene3D" id="3.20.20.70">
    <property type="entry name" value="Aldolase class I"/>
    <property type="match status" value="1"/>
</dbReference>
<dbReference type="GO" id="GO:0051536">
    <property type="term" value="F:iron-sulfur cluster binding"/>
    <property type="evidence" value="ECO:0007669"/>
    <property type="project" value="UniProtKB-KW"/>
</dbReference>
<evidence type="ECO:0000259" key="6">
    <source>
        <dbReference type="Pfam" id="PF04055"/>
    </source>
</evidence>
<dbReference type="EMBL" id="CP030759">
    <property type="protein sequence ID" value="AXA35750.1"/>
    <property type="molecule type" value="Genomic_DNA"/>
</dbReference>
<evidence type="ECO:0000313" key="8">
    <source>
        <dbReference type="Proteomes" id="UP000262583"/>
    </source>
</evidence>
<dbReference type="InterPro" id="IPR013785">
    <property type="entry name" value="Aldolase_TIM"/>
</dbReference>
<comment type="cofactor">
    <cofactor evidence="5">
        <name>[4Fe-4S] cluster</name>
        <dbReference type="ChEBI" id="CHEBI:49883"/>
    </cofactor>
    <text evidence="5">Binds 1 [4Fe-4S] cluster. The cluster is coordinated with 3 cysteines and an exchangeable S-adenosyl-L-methionine.</text>
</comment>
<dbReference type="GO" id="GO:0046872">
    <property type="term" value="F:metal ion binding"/>
    <property type="evidence" value="ECO:0007669"/>
    <property type="project" value="UniProtKB-KW"/>
</dbReference>
<feature type="domain" description="Radical SAM core" evidence="6">
    <location>
        <begin position="65"/>
        <end position="184"/>
    </location>
</feature>
<dbReference type="SFLD" id="SFLDG01099">
    <property type="entry name" value="Uncharacterised_Radical_SAM_Su"/>
    <property type="match status" value="1"/>
</dbReference>
<dbReference type="KEGG" id="schv:BRCON_0973"/>
<keyword evidence="3 5" id="KW-0408">Iron</keyword>
<protein>
    <submittedName>
        <fullName evidence="7">Radical activating enzyme</fullName>
    </submittedName>
</protein>
<name>A0A2Z4Y3P0_SUMC1</name>
<dbReference type="SFLD" id="SFLDS00029">
    <property type="entry name" value="Radical_SAM"/>
    <property type="match status" value="1"/>
</dbReference>
<proteinExistence type="predicted"/>
<evidence type="ECO:0000256" key="1">
    <source>
        <dbReference type="ARBA" id="ARBA00022691"/>
    </source>
</evidence>
<evidence type="ECO:0000256" key="4">
    <source>
        <dbReference type="ARBA" id="ARBA00023014"/>
    </source>
</evidence>
<feature type="binding site" evidence="5">
    <location>
        <position position="73"/>
    </location>
    <ligand>
        <name>[4Fe-4S] cluster</name>
        <dbReference type="ChEBI" id="CHEBI:49883"/>
        <note>4Fe-4S-S-AdoMet</note>
    </ligand>
</feature>
<dbReference type="InterPro" id="IPR016431">
    <property type="entry name" value="Pyrv-formate_lyase-activ_prd"/>
</dbReference>
<gene>
    <name evidence="7" type="ORF">BRCON_0973</name>
</gene>
<dbReference type="InterPro" id="IPR007197">
    <property type="entry name" value="rSAM"/>
</dbReference>
<dbReference type="AlphaFoldDB" id="A0A2Z4Y3P0"/>